<dbReference type="Proteomes" id="UP001148629">
    <property type="component" value="Unassembled WGS sequence"/>
</dbReference>
<organism evidence="1 2">
    <name type="scientific">Fusarium decemcellulare</name>
    <dbReference type="NCBI Taxonomy" id="57161"/>
    <lineage>
        <taxon>Eukaryota</taxon>
        <taxon>Fungi</taxon>
        <taxon>Dikarya</taxon>
        <taxon>Ascomycota</taxon>
        <taxon>Pezizomycotina</taxon>
        <taxon>Sordariomycetes</taxon>
        <taxon>Hypocreomycetidae</taxon>
        <taxon>Hypocreales</taxon>
        <taxon>Nectriaceae</taxon>
        <taxon>Fusarium</taxon>
        <taxon>Fusarium decemcellulare species complex</taxon>
    </lineage>
</organism>
<reference evidence="1" key="1">
    <citation type="submission" date="2022-08" db="EMBL/GenBank/DDBJ databases">
        <title>Genome Sequence of Fusarium decemcellulare.</title>
        <authorList>
            <person name="Buettner E."/>
        </authorList>
    </citation>
    <scope>NUCLEOTIDE SEQUENCE</scope>
    <source>
        <strain evidence="1">Babe19</strain>
    </source>
</reference>
<protein>
    <submittedName>
        <fullName evidence="1">Uncharacterized protein</fullName>
    </submittedName>
</protein>
<evidence type="ECO:0000313" key="1">
    <source>
        <dbReference type="EMBL" id="KAJ3542110.1"/>
    </source>
</evidence>
<sequence>MAELAVSIPEVTCIHAYPGIAATNLMDKVWGSGNHRLIHALVRVGRPLMRRASISTDESGERSVYLITSVQFGGKGVPLVDGIDGGLTVHGLKRGGLFLLQPVDVLQKLKATSADNAVWEHAQQVLQKYL</sequence>
<name>A0ACC1SLG4_9HYPO</name>
<gene>
    <name evidence="1" type="ORF">NM208_g4269</name>
</gene>
<proteinExistence type="predicted"/>
<accession>A0ACC1SLG4</accession>
<comment type="caution">
    <text evidence="1">The sequence shown here is derived from an EMBL/GenBank/DDBJ whole genome shotgun (WGS) entry which is preliminary data.</text>
</comment>
<evidence type="ECO:0000313" key="2">
    <source>
        <dbReference type="Proteomes" id="UP001148629"/>
    </source>
</evidence>
<dbReference type="EMBL" id="JANRMS010000313">
    <property type="protein sequence ID" value="KAJ3542110.1"/>
    <property type="molecule type" value="Genomic_DNA"/>
</dbReference>
<keyword evidence="2" id="KW-1185">Reference proteome</keyword>